<protein>
    <recommendedName>
        <fullName evidence="2">Apo-citrate lyase phosphoribosyl-dephospho-CoA transferase</fullName>
        <ecNumber evidence="1">2.7.7.61</ecNumber>
    </recommendedName>
</protein>
<evidence type="ECO:0000313" key="6">
    <source>
        <dbReference type="EMBL" id="QHM73807.1"/>
    </source>
</evidence>
<evidence type="ECO:0000256" key="1">
    <source>
        <dbReference type="ARBA" id="ARBA00012524"/>
    </source>
</evidence>
<evidence type="ECO:0000313" key="7">
    <source>
        <dbReference type="Proteomes" id="UP000464053"/>
    </source>
</evidence>
<keyword evidence="4 6" id="KW-0548">Nucleotidyltransferase</keyword>
<dbReference type="GO" id="GO:0016829">
    <property type="term" value="F:lyase activity"/>
    <property type="evidence" value="ECO:0007669"/>
    <property type="project" value="UniProtKB-KW"/>
</dbReference>
<comment type="catalytic activity">
    <reaction evidence="5">
        <text>apo-[citrate lyase ACP] + 2'-(5''-triphospho-alpha-D-ribosyl)-3'-dephospho-CoA = holo-[citrate lyase ACP] + diphosphate</text>
        <dbReference type="Rhea" id="RHEA:16333"/>
        <dbReference type="Rhea" id="RHEA-COMP:10157"/>
        <dbReference type="Rhea" id="RHEA-COMP:10158"/>
        <dbReference type="ChEBI" id="CHEBI:29999"/>
        <dbReference type="ChEBI" id="CHEBI:33019"/>
        <dbReference type="ChEBI" id="CHEBI:61378"/>
        <dbReference type="ChEBI" id="CHEBI:82683"/>
        <dbReference type="EC" id="2.7.7.61"/>
    </reaction>
</comment>
<dbReference type="Pfam" id="PF03802">
    <property type="entry name" value="CitX"/>
    <property type="match status" value="1"/>
</dbReference>
<dbReference type="GO" id="GO:0051191">
    <property type="term" value="P:prosthetic group biosynthetic process"/>
    <property type="evidence" value="ECO:0007669"/>
    <property type="project" value="InterPro"/>
</dbReference>
<dbReference type="EC" id="2.7.7.61" evidence="1"/>
<organism evidence="6 7">
    <name type="scientific">Mixta intestinalis</name>
    <dbReference type="NCBI Taxonomy" id="1615494"/>
    <lineage>
        <taxon>Bacteria</taxon>
        <taxon>Pseudomonadati</taxon>
        <taxon>Pseudomonadota</taxon>
        <taxon>Gammaproteobacteria</taxon>
        <taxon>Enterobacterales</taxon>
        <taxon>Erwiniaceae</taxon>
        <taxon>Mixta</taxon>
    </lineage>
</organism>
<dbReference type="NCBIfam" id="TIGR03124">
    <property type="entry name" value="citrate_citX"/>
    <property type="match status" value="1"/>
</dbReference>
<gene>
    <name evidence="6" type="primary">citX_2</name>
    <name evidence="6" type="ORF">C7M51_04165</name>
</gene>
<evidence type="ECO:0000256" key="5">
    <source>
        <dbReference type="ARBA" id="ARBA00048574"/>
    </source>
</evidence>
<dbReference type="EMBL" id="CP028271">
    <property type="protein sequence ID" value="QHM73807.1"/>
    <property type="molecule type" value="Genomic_DNA"/>
</dbReference>
<evidence type="ECO:0000256" key="2">
    <source>
        <dbReference type="ARBA" id="ARBA00016314"/>
    </source>
</evidence>
<sequence>MQETECDFNVSPLMRGKEVPLADVLAAREQRAMRQQALLARFQQPVISLTLVTPGPIKSSIGYRHTMAAALREGDLLFWQQHWKVLSREVYWLDTGAEALWVVEQQAQTIKQAVVELEDTHQLGRLWDFDVICPTAGPLSRDTLGLMPRRCLICQQPSRECGRARQHALPELTQHIEQMILGWLNRD</sequence>
<evidence type="ECO:0000256" key="4">
    <source>
        <dbReference type="ARBA" id="ARBA00022695"/>
    </source>
</evidence>
<keyword evidence="3 6" id="KW-0808">Transferase</keyword>
<dbReference type="InterPro" id="IPR005551">
    <property type="entry name" value="CitX"/>
</dbReference>
<dbReference type="AlphaFoldDB" id="A0A6P1Q6Y5"/>
<dbReference type="KEGG" id="mint:C7M51_04165"/>
<accession>A0A6P1Q6Y5</accession>
<dbReference type="Proteomes" id="UP000464053">
    <property type="component" value="Chromosome"/>
</dbReference>
<keyword evidence="6" id="KW-0456">Lyase</keyword>
<name>A0A6P1Q6Y5_9GAMM</name>
<keyword evidence="7" id="KW-1185">Reference proteome</keyword>
<evidence type="ECO:0000256" key="3">
    <source>
        <dbReference type="ARBA" id="ARBA00022679"/>
    </source>
</evidence>
<dbReference type="GO" id="GO:0050519">
    <property type="term" value="F:holo-citrate lyase synthase activity"/>
    <property type="evidence" value="ECO:0007669"/>
    <property type="project" value="UniProtKB-EC"/>
</dbReference>
<reference evidence="6 7" key="1">
    <citation type="submission" date="2018-03" db="EMBL/GenBank/DDBJ databases">
        <title>Pantoea intestinalis SRCM103226 isolated form the mealworm.</title>
        <authorList>
            <person name="Jeong D.-Y."/>
            <person name="Kim J.W."/>
        </authorList>
    </citation>
    <scope>NUCLEOTIDE SEQUENCE [LARGE SCALE GENOMIC DNA]</scope>
    <source>
        <strain evidence="6 7">SRCM103226</strain>
    </source>
</reference>
<proteinExistence type="predicted"/>